<evidence type="ECO:0000256" key="1">
    <source>
        <dbReference type="SAM" id="SignalP"/>
    </source>
</evidence>
<name>A0ABN1AZE2_9ACTN</name>
<feature type="chain" id="PRO_5047514340" evidence="1">
    <location>
        <begin position="34"/>
        <end position="188"/>
    </location>
</feature>
<accession>A0ABN1AZE2</accession>
<proteinExistence type="predicted"/>
<dbReference type="RefSeq" id="WP_344095868.1">
    <property type="nucleotide sequence ID" value="NZ_BAAAHB010000096.1"/>
</dbReference>
<organism evidence="2 3">
    <name type="scientific">Streptomyces stramineus</name>
    <dbReference type="NCBI Taxonomy" id="173861"/>
    <lineage>
        <taxon>Bacteria</taxon>
        <taxon>Bacillati</taxon>
        <taxon>Actinomycetota</taxon>
        <taxon>Actinomycetes</taxon>
        <taxon>Kitasatosporales</taxon>
        <taxon>Streptomycetaceae</taxon>
        <taxon>Streptomyces</taxon>
    </lineage>
</organism>
<protein>
    <submittedName>
        <fullName evidence="2">Uncharacterized protein</fullName>
    </submittedName>
</protein>
<comment type="caution">
    <text evidence="2">The sequence shown here is derived from an EMBL/GenBank/DDBJ whole genome shotgun (WGS) entry which is preliminary data.</text>
</comment>
<dbReference type="EMBL" id="BAAAHB010000096">
    <property type="protein sequence ID" value="GAA0487100.1"/>
    <property type="molecule type" value="Genomic_DNA"/>
</dbReference>
<evidence type="ECO:0000313" key="2">
    <source>
        <dbReference type="EMBL" id="GAA0487100.1"/>
    </source>
</evidence>
<evidence type="ECO:0000313" key="3">
    <source>
        <dbReference type="Proteomes" id="UP001499895"/>
    </source>
</evidence>
<gene>
    <name evidence="2" type="ORF">GCM10009544_55520</name>
</gene>
<keyword evidence="3" id="KW-1185">Reference proteome</keyword>
<keyword evidence="1" id="KW-0732">Signal</keyword>
<dbReference type="Proteomes" id="UP001499895">
    <property type="component" value="Unassembled WGS sequence"/>
</dbReference>
<feature type="signal peptide" evidence="1">
    <location>
        <begin position="1"/>
        <end position="33"/>
    </location>
</feature>
<sequence>MENAVRGRRSAGRRSVVAGCLTLVALFAPTATAGAAAPADPVEPGVPSYLVATTLDRGLTSGARGDYGDQARFTDRAGQYGRSLTFEKKTGSGPYDNGYVIRMNRPGNENTLCHYYGRIVLTSDANCRRNPWVVETKGDAFLLKTRWDGEYLYLAASGSIDSDKQLYAKSRYVNDGRQYAEFKAVKAR</sequence>
<reference evidence="2 3" key="1">
    <citation type="journal article" date="2019" name="Int. J. Syst. Evol. Microbiol.">
        <title>The Global Catalogue of Microorganisms (GCM) 10K type strain sequencing project: providing services to taxonomists for standard genome sequencing and annotation.</title>
        <authorList>
            <consortium name="The Broad Institute Genomics Platform"/>
            <consortium name="The Broad Institute Genome Sequencing Center for Infectious Disease"/>
            <person name="Wu L."/>
            <person name="Ma J."/>
        </authorList>
    </citation>
    <scope>NUCLEOTIDE SEQUENCE [LARGE SCALE GENOMIC DNA]</scope>
    <source>
        <strain evidence="2 3">JCM 10649</strain>
    </source>
</reference>